<comment type="caution">
    <text evidence="2">The sequence shown here is derived from an EMBL/GenBank/DDBJ whole genome shotgun (WGS) entry which is preliminary data.</text>
</comment>
<keyword evidence="1" id="KW-0812">Transmembrane</keyword>
<reference evidence="2" key="1">
    <citation type="submission" date="2021-01" db="EMBL/GenBank/DDBJ databases">
        <title>Adiantum capillus-veneris genome.</title>
        <authorList>
            <person name="Fang Y."/>
            <person name="Liao Q."/>
        </authorList>
    </citation>
    <scope>NUCLEOTIDE SEQUENCE</scope>
    <source>
        <strain evidence="2">H3</strain>
        <tissue evidence="2">Leaf</tissue>
    </source>
</reference>
<keyword evidence="1" id="KW-1133">Transmembrane helix</keyword>
<protein>
    <submittedName>
        <fullName evidence="2">Uncharacterized protein</fullName>
    </submittedName>
</protein>
<keyword evidence="1" id="KW-0472">Membrane</keyword>
<accession>A0A9D4ZH99</accession>
<evidence type="ECO:0000313" key="3">
    <source>
        <dbReference type="Proteomes" id="UP000886520"/>
    </source>
</evidence>
<proteinExistence type="predicted"/>
<keyword evidence="3" id="KW-1185">Reference proteome</keyword>
<sequence length="81" mass="8964">MAKPIGINILVLGLIISSYLQGFTATALGYPWQTRRMLQGDGIIASPCNDQFCTLEFYYTSYVTCCILHIQDDGDIVPCDP</sequence>
<feature type="transmembrane region" description="Helical" evidence="1">
    <location>
        <begin position="6"/>
        <end position="30"/>
    </location>
</feature>
<dbReference type="AlphaFoldDB" id="A0A9D4ZH99"/>
<organism evidence="2 3">
    <name type="scientific">Adiantum capillus-veneris</name>
    <name type="common">Maidenhair fern</name>
    <dbReference type="NCBI Taxonomy" id="13818"/>
    <lineage>
        <taxon>Eukaryota</taxon>
        <taxon>Viridiplantae</taxon>
        <taxon>Streptophyta</taxon>
        <taxon>Embryophyta</taxon>
        <taxon>Tracheophyta</taxon>
        <taxon>Polypodiopsida</taxon>
        <taxon>Polypodiidae</taxon>
        <taxon>Polypodiales</taxon>
        <taxon>Pteridineae</taxon>
        <taxon>Pteridaceae</taxon>
        <taxon>Vittarioideae</taxon>
        <taxon>Adiantum</taxon>
    </lineage>
</organism>
<dbReference type="Proteomes" id="UP000886520">
    <property type="component" value="Chromosome 9"/>
</dbReference>
<evidence type="ECO:0000256" key="1">
    <source>
        <dbReference type="SAM" id="Phobius"/>
    </source>
</evidence>
<dbReference type="EMBL" id="JABFUD020000009">
    <property type="protein sequence ID" value="KAI5075429.1"/>
    <property type="molecule type" value="Genomic_DNA"/>
</dbReference>
<name>A0A9D4ZH99_ADICA</name>
<evidence type="ECO:0000313" key="2">
    <source>
        <dbReference type="EMBL" id="KAI5075429.1"/>
    </source>
</evidence>
<gene>
    <name evidence="2" type="ORF">GOP47_0009505</name>
</gene>